<gene>
    <name evidence="3" type="ORF">J2Z28_001817</name>
</gene>
<dbReference type="InterPro" id="IPR009091">
    <property type="entry name" value="RCC1/BLIP-II"/>
</dbReference>
<dbReference type="RefSeq" id="WP_211081963.1">
    <property type="nucleotide sequence ID" value="NZ_CBCSLC010000017.1"/>
</dbReference>
<evidence type="ECO:0000313" key="4">
    <source>
        <dbReference type="Proteomes" id="UP000810207"/>
    </source>
</evidence>
<organism evidence="3 4">
    <name type="scientific">Paenibacillus xylanexedens</name>
    <dbReference type="NCBI Taxonomy" id="528191"/>
    <lineage>
        <taxon>Bacteria</taxon>
        <taxon>Bacillati</taxon>
        <taxon>Bacillota</taxon>
        <taxon>Bacilli</taxon>
        <taxon>Bacillales</taxon>
        <taxon>Paenibacillaceae</taxon>
        <taxon>Paenibacillus</taxon>
    </lineage>
</organism>
<protein>
    <submittedName>
        <fullName evidence="3">Alpha-tubulin suppressor-like RCC1 family protein</fullName>
    </submittedName>
</protein>
<dbReference type="Pfam" id="PF07833">
    <property type="entry name" value="Cu_amine_oxidN1"/>
    <property type="match status" value="1"/>
</dbReference>
<dbReference type="PROSITE" id="PS50012">
    <property type="entry name" value="RCC1_3"/>
    <property type="match status" value="2"/>
</dbReference>
<dbReference type="Gene3D" id="2.130.10.30">
    <property type="entry name" value="Regulator of chromosome condensation 1/beta-lactamase-inhibitor protein II"/>
    <property type="match status" value="2"/>
</dbReference>
<dbReference type="Pfam" id="PF13540">
    <property type="entry name" value="RCC1_2"/>
    <property type="match status" value="1"/>
</dbReference>
<feature type="domain" description="Copper amine oxidase-like N-terminal" evidence="2">
    <location>
        <begin position="398"/>
        <end position="510"/>
    </location>
</feature>
<dbReference type="PANTHER" id="PTHR45982">
    <property type="entry name" value="REGULATOR OF CHROMOSOME CONDENSATION"/>
    <property type="match status" value="1"/>
</dbReference>
<dbReference type="PANTHER" id="PTHR45982:SF1">
    <property type="entry name" value="REGULATOR OF CHROMOSOME CONDENSATION"/>
    <property type="match status" value="1"/>
</dbReference>
<dbReference type="InterPro" id="IPR051553">
    <property type="entry name" value="Ran_GTPase-activating"/>
</dbReference>
<keyword evidence="4" id="KW-1185">Reference proteome</keyword>
<dbReference type="InterPro" id="IPR012854">
    <property type="entry name" value="Cu_amine_oxidase-like_N"/>
</dbReference>
<dbReference type="PROSITE" id="PS00626">
    <property type="entry name" value="RCC1_2"/>
    <property type="match status" value="1"/>
</dbReference>
<evidence type="ECO:0000313" key="3">
    <source>
        <dbReference type="EMBL" id="MBP2245201.1"/>
    </source>
</evidence>
<dbReference type="SUPFAM" id="SSF50985">
    <property type="entry name" value="RCC1/BLIP-II"/>
    <property type="match status" value="1"/>
</dbReference>
<evidence type="ECO:0000256" key="1">
    <source>
        <dbReference type="SAM" id="MobiDB-lite"/>
    </source>
</evidence>
<dbReference type="Proteomes" id="UP000810207">
    <property type="component" value="Unassembled WGS sequence"/>
</dbReference>
<dbReference type="EMBL" id="JAGIKV010000005">
    <property type="protein sequence ID" value="MBP2245201.1"/>
    <property type="molecule type" value="Genomic_DNA"/>
</dbReference>
<dbReference type="Pfam" id="PF00415">
    <property type="entry name" value="RCC1"/>
    <property type="match status" value="1"/>
</dbReference>
<accession>A0ABS4RRZ5</accession>
<evidence type="ECO:0000259" key="2">
    <source>
        <dbReference type="Pfam" id="PF07833"/>
    </source>
</evidence>
<sequence>MQSVNSSDHIAKEKCSTSRFNNRSKGNGKKTRRFAIAVATTLVVSSLLMELTAVPTTHAATNISPSTSNTAVQPTSSSSVEKKLYYTAVQGAYYYTVALRSDGSVWAWGRNLWGELGVSDNVRYSHTFSPIRIPKLSNVTVISSSGGGNNAAIQADGTIWEWGNGNMPRQVPDITSATNVSIGAFSTIALLQDGTVLSWQNPPQAAALEQTRKLQTISGLKDIIQVESAGLHGYALKKDGSVWTWNEPNETGKAPSKPTELKGLNNISSITGADASLLALDKKGKVWQLHLEGKATPFHHELKVKKMDANSSYTLLLTTSGEVFTYGSTVTGTEGKVNHLSGITDISAGYYHSLALSSEGTVWGWGSDKYQEAGAPATSSGGMVYKPVQAKLGIDIFLNGELFQSMYPAVETSKTIQLPIKAIAATIGAEFEVHKAEDSLSYYTLKYNNRTITITPNEAHYQITSIDSSSEQLIELSEPINNYSGATTLPFEVLRGLGLNVSWDSEKSLLTIDDVDKKNQGSRRALLHHMNPLTYKKSSSIKRPVLYEHRYLKRINLFKTLNRAMLDNIHSKYRPISRIGTSRSQTDCLAGR</sequence>
<proteinExistence type="predicted"/>
<reference evidence="3 4" key="1">
    <citation type="submission" date="2021-03" db="EMBL/GenBank/DDBJ databases">
        <title>Genomic Encyclopedia of Type Strains, Phase IV (KMG-IV): sequencing the most valuable type-strain genomes for metagenomic binning, comparative biology and taxonomic classification.</title>
        <authorList>
            <person name="Goeker M."/>
        </authorList>
    </citation>
    <scope>NUCLEOTIDE SEQUENCE [LARGE SCALE GENOMIC DNA]</scope>
    <source>
        <strain evidence="3 4">DSM 21292</strain>
    </source>
</reference>
<comment type="caution">
    <text evidence="3">The sequence shown here is derived from an EMBL/GenBank/DDBJ whole genome shotgun (WGS) entry which is preliminary data.</text>
</comment>
<feature type="region of interest" description="Disordered" evidence="1">
    <location>
        <begin position="1"/>
        <end position="27"/>
    </location>
</feature>
<name>A0ABS4RRZ5_PAEXY</name>
<dbReference type="InterPro" id="IPR000408">
    <property type="entry name" value="Reg_chr_condens"/>
</dbReference>